<proteinExistence type="predicted"/>
<evidence type="ECO:0000313" key="1">
    <source>
        <dbReference type="EMBL" id="GBM97795.1"/>
    </source>
</evidence>
<keyword evidence="2" id="KW-1185">Reference proteome</keyword>
<protein>
    <submittedName>
        <fullName evidence="1">Uncharacterized protein</fullName>
    </submittedName>
</protein>
<evidence type="ECO:0000313" key="2">
    <source>
        <dbReference type="Proteomes" id="UP000499080"/>
    </source>
</evidence>
<dbReference type="EMBL" id="BGPR01004268">
    <property type="protein sequence ID" value="GBM97795.1"/>
    <property type="molecule type" value="Genomic_DNA"/>
</dbReference>
<dbReference type="AlphaFoldDB" id="A0A4Y2K7S4"/>
<comment type="caution">
    <text evidence="1">The sequence shown here is derived from an EMBL/GenBank/DDBJ whole genome shotgun (WGS) entry which is preliminary data.</text>
</comment>
<dbReference type="Proteomes" id="UP000499080">
    <property type="component" value="Unassembled WGS sequence"/>
</dbReference>
<accession>A0A4Y2K7S4</accession>
<sequence length="87" mass="10011">MKEGRALPIPAAAHLLSNGTTSRTIISFYKQVLNKHTRVSSTARLQEYGADLCLPFGECFIDGRRDRTTLSLLLCEQRYQKFHRKRK</sequence>
<organism evidence="1 2">
    <name type="scientific">Araneus ventricosus</name>
    <name type="common">Orbweaver spider</name>
    <name type="synonym">Epeira ventricosa</name>
    <dbReference type="NCBI Taxonomy" id="182803"/>
    <lineage>
        <taxon>Eukaryota</taxon>
        <taxon>Metazoa</taxon>
        <taxon>Ecdysozoa</taxon>
        <taxon>Arthropoda</taxon>
        <taxon>Chelicerata</taxon>
        <taxon>Arachnida</taxon>
        <taxon>Araneae</taxon>
        <taxon>Araneomorphae</taxon>
        <taxon>Entelegynae</taxon>
        <taxon>Araneoidea</taxon>
        <taxon>Araneidae</taxon>
        <taxon>Araneus</taxon>
    </lineage>
</organism>
<reference evidence="1 2" key="1">
    <citation type="journal article" date="2019" name="Sci. Rep.">
        <title>Orb-weaving spider Araneus ventricosus genome elucidates the spidroin gene catalogue.</title>
        <authorList>
            <person name="Kono N."/>
            <person name="Nakamura H."/>
            <person name="Ohtoshi R."/>
            <person name="Moran D.A.P."/>
            <person name="Shinohara A."/>
            <person name="Yoshida Y."/>
            <person name="Fujiwara M."/>
            <person name="Mori M."/>
            <person name="Tomita M."/>
            <person name="Arakawa K."/>
        </authorList>
    </citation>
    <scope>NUCLEOTIDE SEQUENCE [LARGE SCALE GENOMIC DNA]</scope>
</reference>
<gene>
    <name evidence="1" type="ORF">AVEN_101206_1</name>
</gene>
<name>A0A4Y2K7S4_ARAVE</name>